<dbReference type="Proteomes" id="UP000048507">
    <property type="component" value="Unassembled WGS sequence"/>
</dbReference>
<evidence type="ECO:0000313" key="3">
    <source>
        <dbReference type="EMBL" id="MDS8038511.1"/>
    </source>
</evidence>
<evidence type="ECO:0000313" key="4">
    <source>
        <dbReference type="EMBL" id="MTV90754.1"/>
    </source>
</evidence>
<organism evidence="2 5">
    <name type="scientific">Streptococcus pneumoniae</name>
    <dbReference type="NCBI Taxonomy" id="1313"/>
    <lineage>
        <taxon>Bacteria</taxon>
        <taxon>Bacillati</taxon>
        <taxon>Bacillota</taxon>
        <taxon>Bacilli</taxon>
        <taxon>Lactobacillales</taxon>
        <taxon>Streptococcaceae</taxon>
        <taxon>Streptococcus</taxon>
    </lineage>
</organism>
<reference evidence="4 6" key="2">
    <citation type="submission" date="2019-11" db="EMBL/GenBank/DDBJ databases">
        <title>Growth characteristics of pneumococcus vary with the chemical composition of the capsule and with environmental conditions.</title>
        <authorList>
            <person name="Tothpal A."/>
            <person name="Desobry K."/>
            <person name="Joshi S."/>
            <person name="Wyllie A.L."/>
            <person name="Weinberger D.M."/>
        </authorList>
    </citation>
    <scope>NUCLEOTIDE SEQUENCE [LARGE SCALE GENOMIC DNA]</scope>
    <source>
        <strain evidence="4">Pnumococcus15C</strain>
        <strain evidence="6">pnumococcus15C</strain>
    </source>
</reference>
<dbReference type="EMBL" id="CFFA01000008">
    <property type="protein sequence ID" value="CEX63207.1"/>
    <property type="molecule type" value="Genomic_DNA"/>
</dbReference>
<protein>
    <submittedName>
        <fullName evidence="3">ImmA/IrrE family metallo-endopeptidase</fullName>
    </submittedName>
    <submittedName>
        <fullName evidence="2">Phage protein</fullName>
    </submittedName>
</protein>
<name>A0A0E7NRZ7_STREE</name>
<dbReference type="Proteomes" id="UP000476212">
    <property type="component" value="Unassembled WGS sequence"/>
</dbReference>
<dbReference type="InterPro" id="IPR010359">
    <property type="entry name" value="IrrE_HExxH"/>
</dbReference>
<evidence type="ECO:0000259" key="1">
    <source>
        <dbReference type="Pfam" id="PF06114"/>
    </source>
</evidence>
<dbReference type="Gene3D" id="1.10.10.2910">
    <property type="match status" value="1"/>
</dbReference>
<feature type="domain" description="IrrE N-terminal-like" evidence="1">
    <location>
        <begin position="8"/>
        <end position="107"/>
    </location>
</feature>
<gene>
    <name evidence="2" type="ORF">ERS019209_00912</name>
    <name evidence="4" type="ORF">GM544_09780</name>
    <name evidence="3" type="ORF">RLG82_05760</name>
</gene>
<evidence type="ECO:0000313" key="5">
    <source>
        <dbReference type="Proteomes" id="UP000048507"/>
    </source>
</evidence>
<dbReference type="Pfam" id="PF06114">
    <property type="entry name" value="Peptidase_M78"/>
    <property type="match status" value="1"/>
</dbReference>
<dbReference type="AlphaFoldDB" id="A0A0E7NRZ7"/>
<dbReference type="Proteomes" id="UP001184693">
    <property type="component" value="Unassembled WGS sequence"/>
</dbReference>
<comment type="caution">
    <text evidence="2">The sequence shown here is derived from an EMBL/GenBank/DDBJ whole genome shotgun (WGS) entry which is preliminary data.</text>
</comment>
<dbReference type="EMBL" id="JAVPGZ010000189">
    <property type="protein sequence ID" value="MDS8038511.1"/>
    <property type="molecule type" value="Genomic_DNA"/>
</dbReference>
<reference evidence="2 5" key="1">
    <citation type="submission" date="2015-03" db="EMBL/GenBank/DDBJ databases">
        <authorList>
            <consortium name="Pathogen Informatics"/>
            <person name="Murphy D."/>
        </authorList>
    </citation>
    <scope>NUCLEOTIDE SEQUENCE [LARGE SCALE GENOMIC DNA]</scope>
    <source>
        <strain evidence="2">SMRU51</strain>
        <strain evidence="5">type strain: N</strain>
    </source>
</reference>
<dbReference type="EMBL" id="WNIB01000067">
    <property type="protein sequence ID" value="MTV90754.1"/>
    <property type="molecule type" value="Genomic_DNA"/>
</dbReference>
<accession>A0A0E7NRZ7</accession>
<evidence type="ECO:0000313" key="6">
    <source>
        <dbReference type="Proteomes" id="UP000476212"/>
    </source>
</evidence>
<proteinExistence type="predicted"/>
<sequence length="126" mass="15048">MTIEELVDSHGVTLAYFDNELWQRPGVYIKEISIIFINRELSENAKKRVIYHELGHLEHSTALYKNNHTRCENEANRHMIHKLLEEELALSDDHQSFNYIQFMQKHELRTVTDELMVIDEYYELIG</sequence>
<dbReference type="RefSeq" id="WP_000151193.1">
    <property type="nucleotide sequence ID" value="NZ_AP026919.1"/>
</dbReference>
<evidence type="ECO:0000313" key="2">
    <source>
        <dbReference type="EMBL" id="CEX63207.1"/>
    </source>
</evidence>
<reference evidence="3" key="3">
    <citation type="submission" date="2023-06" db="EMBL/GenBank/DDBJ databases">
        <title>PCVPA Blantyre Malawi Pneumococcal carriage surveillance isolates.</title>
        <authorList>
            <person name="Obolski U."/>
            <person name="Swarthout T.D."/>
            <person name="Kalizang'Oma A."/>
            <person name="Mwalukomo T.S."/>
            <person name="Cave R."/>
            <person name="Brown C."/>
            <person name="Cornick J."/>
            <person name="Kamng'Ona A."/>
            <person name="Msefula J."/>
            <person name="French N."/>
            <person name="Hyderman R."/>
        </authorList>
    </citation>
    <scope>NUCLEOTIDE SEQUENCE</scope>
    <source>
        <strain evidence="3">BVY8TH</strain>
    </source>
</reference>